<sequence length="807" mass="89227">DLALNFRVQIPLMLSLRLTLLRTMCLHPSEISGEPPAEHRLANFDPSCMINGYPSPSGPLLNVSSGSKRKRGTLVGRSPGKKAKYIDNVQGNEVILDTFLDESRSDLGRSMNNRINNLVKQITEILSKSNISDQLRDLSVEEAQCTLDFLQDLLDVPGIPPISKRILLQTSLKLTCTHDCVPRCLVLRGFSKTGDHAFAVGHFGELWKGTIEGVKVAVKQARIFTSDNNIKKVLRQVRREAIIWRQCDHPNVLPFYGIFRDSAPSTYCLVSPFLDNGSLRQYMNQTVDPDRHKLALDITCGMDYLHTSSIVHGDLKGDNILITDDCRAVIADFGISFVMGITSFATSTSSHKGGTIRWEAPEVLSGSPNNFSADVYSLACVYFEVFDGTIPWSNLRDGAVIKAVIVEKKKLPRPRELPPQTEISDLWWHLMVKCWAHEPSDRPTVHNLMESLHALGDPLLPKRNWDNPVLGRLRNLLINGELVVPSGLPSFLDIKCMTTSMTSLNNDSTLDSIFPRNMSPSSDYKKFSEVLSTSKHIIVIAGAGLSAASGIPTHRNAGGLLRHCNGMSLATHLAFKRDPSLVWQFYHYWREAALKAQPNAAHHALAEFSLSSIRSRHAPNSTFTLITQNIDGLSVVALDEVIASNPLEREEQPRILEMHGRLFDVKCSSKRCGHIQFNRSSPICERLRGVEGLVDKHAIAPDIPETDLPKCAKCNALARPGLVLVEETPLYLDVIDKLVDEADLCLVVGTSSTYYPAAGYAKVVSQSNGGQVAVFNLDRSNGDEDADFLFLGPCEETLPKALGLNDR</sequence>
<organism evidence="10 11">
    <name type="scientific">Armillaria novae-zelandiae</name>
    <dbReference type="NCBI Taxonomy" id="153914"/>
    <lineage>
        <taxon>Eukaryota</taxon>
        <taxon>Fungi</taxon>
        <taxon>Dikarya</taxon>
        <taxon>Basidiomycota</taxon>
        <taxon>Agaricomycotina</taxon>
        <taxon>Agaricomycetes</taxon>
        <taxon>Agaricomycetidae</taxon>
        <taxon>Agaricales</taxon>
        <taxon>Marasmiineae</taxon>
        <taxon>Physalacriaceae</taxon>
        <taxon>Armillaria</taxon>
    </lineage>
</organism>
<evidence type="ECO:0000313" key="10">
    <source>
        <dbReference type="EMBL" id="KAK0472448.1"/>
    </source>
</evidence>
<feature type="non-terminal residue" evidence="10">
    <location>
        <position position="1"/>
    </location>
</feature>
<evidence type="ECO:0000256" key="5">
    <source>
        <dbReference type="ARBA" id="ARBA00023128"/>
    </source>
</evidence>
<dbReference type="EMBL" id="JAUEPR010000040">
    <property type="protein sequence ID" value="KAK0472448.1"/>
    <property type="molecule type" value="Genomic_DNA"/>
</dbReference>
<feature type="binding site" evidence="6">
    <location>
        <position position="667"/>
    </location>
    <ligand>
        <name>Zn(2+)</name>
        <dbReference type="ChEBI" id="CHEBI:29105"/>
    </ligand>
</feature>
<dbReference type="GO" id="GO:0070403">
    <property type="term" value="F:NAD+ binding"/>
    <property type="evidence" value="ECO:0007669"/>
    <property type="project" value="InterPro"/>
</dbReference>
<feature type="binding site" evidence="6">
    <location>
        <position position="711"/>
    </location>
    <ligand>
        <name>Zn(2+)</name>
        <dbReference type="ChEBI" id="CHEBI:29105"/>
    </ligand>
</feature>
<dbReference type="AlphaFoldDB" id="A0AA39NW15"/>
<comment type="caution">
    <text evidence="10">The sequence shown here is derived from an EMBL/GenBank/DDBJ whole genome shotgun (WGS) entry which is preliminary data.</text>
</comment>
<dbReference type="GO" id="GO:0005524">
    <property type="term" value="F:ATP binding"/>
    <property type="evidence" value="ECO:0007669"/>
    <property type="project" value="InterPro"/>
</dbReference>
<dbReference type="InterPro" id="IPR026591">
    <property type="entry name" value="Sirtuin_cat_small_dom_sf"/>
</dbReference>
<keyword evidence="7" id="KW-0732">Signal</keyword>
<dbReference type="InterPro" id="IPR008271">
    <property type="entry name" value="Ser/Thr_kinase_AS"/>
</dbReference>
<dbReference type="InterPro" id="IPR001245">
    <property type="entry name" value="Ser-Thr/Tyr_kinase_cat_dom"/>
</dbReference>
<feature type="domain" description="Deacetylase sirtuin-type" evidence="9">
    <location>
        <begin position="517"/>
        <end position="807"/>
    </location>
</feature>
<keyword evidence="3" id="KW-0808">Transferase</keyword>
<dbReference type="GO" id="GO:0004674">
    <property type="term" value="F:protein serine/threonine kinase activity"/>
    <property type="evidence" value="ECO:0007669"/>
    <property type="project" value="TreeGrafter"/>
</dbReference>
<keyword evidence="6" id="KW-0862">Zinc</keyword>
<dbReference type="InterPro" id="IPR026590">
    <property type="entry name" value="Ssirtuin_cat_dom"/>
</dbReference>
<evidence type="ECO:0000259" key="9">
    <source>
        <dbReference type="PROSITE" id="PS50305"/>
    </source>
</evidence>
<comment type="subcellular location">
    <subcellularLocation>
        <location evidence="1">Mitochondrion</location>
    </subcellularLocation>
</comment>
<dbReference type="Pfam" id="PF02146">
    <property type="entry name" value="SIR2"/>
    <property type="match status" value="1"/>
</dbReference>
<dbReference type="InterPro" id="IPR000719">
    <property type="entry name" value="Prot_kinase_dom"/>
</dbReference>
<feature type="chain" id="PRO_5041442966" evidence="7">
    <location>
        <begin position="26"/>
        <end position="807"/>
    </location>
</feature>
<evidence type="ECO:0000313" key="11">
    <source>
        <dbReference type="Proteomes" id="UP001175227"/>
    </source>
</evidence>
<keyword evidence="10" id="KW-0418">Kinase</keyword>
<evidence type="ECO:0000256" key="4">
    <source>
        <dbReference type="ARBA" id="ARBA00023027"/>
    </source>
</evidence>
<feature type="domain" description="Protein kinase" evidence="8">
    <location>
        <begin position="192"/>
        <end position="460"/>
    </location>
</feature>
<evidence type="ECO:0000256" key="6">
    <source>
        <dbReference type="PROSITE-ProRule" id="PRU00236"/>
    </source>
</evidence>
<keyword evidence="4" id="KW-0520">NAD</keyword>
<dbReference type="PROSITE" id="PS50011">
    <property type="entry name" value="PROTEIN_KINASE_DOM"/>
    <property type="match status" value="1"/>
</dbReference>
<dbReference type="PROSITE" id="PS00108">
    <property type="entry name" value="PROTEIN_KINASE_ST"/>
    <property type="match status" value="1"/>
</dbReference>
<dbReference type="SUPFAM" id="SSF56112">
    <property type="entry name" value="Protein kinase-like (PK-like)"/>
    <property type="match status" value="1"/>
</dbReference>
<name>A0AA39NW15_9AGAR</name>
<keyword evidence="11" id="KW-1185">Reference proteome</keyword>
<dbReference type="Gene3D" id="3.30.1600.10">
    <property type="entry name" value="SIR2/SIRT2 'Small Domain"/>
    <property type="match status" value="1"/>
</dbReference>
<keyword evidence="6" id="KW-0479">Metal-binding</keyword>
<evidence type="ECO:0000259" key="8">
    <source>
        <dbReference type="PROSITE" id="PS50011"/>
    </source>
</evidence>
<feature type="binding site" evidence="6">
    <location>
        <position position="714"/>
    </location>
    <ligand>
        <name>Zn(2+)</name>
        <dbReference type="ChEBI" id="CHEBI:29105"/>
    </ligand>
</feature>
<feature type="active site" description="Proton acceptor" evidence="6">
    <location>
        <position position="659"/>
    </location>
</feature>
<dbReference type="InterPro" id="IPR029035">
    <property type="entry name" value="DHS-like_NAD/FAD-binding_dom"/>
</dbReference>
<keyword evidence="5" id="KW-0496">Mitochondrion</keyword>
<reference evidence="10" key="1">
    <citation type="submission" date="2023-06" db="EMBL/GenBank/DDBJ databases">
        <authorList>
            <consortium name="Lawrence Berkeley National Laboratory"/>
            <person name="Ahrendt S."/>
            <person name="Sahu N."/>
            <person name="Indic B."/>
            <person name="Wong-Bajracharya J."/>
            <person name="Merenyi Z."/>
            <person name="Ke H.-M."/>
            <person name="Monk M."/>
            <person name="Kocsube S."/>
            <person name="Drula E."/>
            <person name="Lipzen A."/>
            <person name="Balint B."/>
            <person name="Henrissat B."/>
            <person name="Andreopoulos B."/>
            <person name="Martin F.M."/>
            <person name="Harder C.B."/>
            <person name="Rigling D."/>
            <person name="Ford K.L."/>
            <person name="Foster G.D."/>
            <person name="Pangilinan J."/>
            <person name="Papanicolaou A."/>
            <person name="Barry K."/>
            <person name="LaButti K."/>
            <person name="Viragh M."/>
            <person name="Koriabine M."/>
            <person name="Yan M."/>
            <person name="Riley R."/>
            <person name="Champramary S."/>
            <person name="Plett K.L."/>
            <person name="Tsai I.J."/>
            <person name="Slot J."/>
            <person name="Sipos G."/>
            <person name="Plett J."/>
            <person name="Nagy L.G."/>
            <person name="Grigoriev I.V."/>
        </authorList>
    </citation>
    <scope>NUCLEOTIDE SEQUENCE</scope>
    <source>
        <strain evidence="10">ICMP 16352</strain>
    </source>
</reference>
<dbReference type="Gene3D" id="1.10.510.10">
    <property type="entry name" value="Transferase(Phosphotransferase) domain 1"/>
    <property type="match status" value="1"/>
</dbReference>
<evidence type="ECO:0000256" key="1">
    <source>
        <dbReference type="ARBA" id="ARBA00004173"/>
    </source>
</evidence>
<proteinExistence type="inferred from homology"/>
<dbReference type="SUPFAM" id="SSF52467">
    <property type="entry name" value="DHS-like NAD/FAD-binding domain"/>
    <property type="match status" value="1"/>
</dbReference>
<dbReference type="Gene3D" id="3.40.50.1220">
    <property type="entry name" value="TPP-binding domain"/>
    <property type="match status" value="1"/>
</dbReference>
<dbReference type="Proteomes" id="UP001175227">
    <property type="component" value="Unassembled WGS sequence"/>
</dbReference>
<dbReference type="Pfam" id="PF07714">
    <property type="entry name" value="PK_Tyr_Ser-Thr"/>
    <property type="match status" value="1"/>
</dbReference>
<dbReference type="PROSITE" id="PS50305">
    <property type="entry name" value="SIRTUIN"/>
    <property type="match status" value="1"/>
</dbReference>
<dbReference type="PANTHER" id="PTHR44329">
    <property type="entry name" value="SERINE/THREONINE-PROTEIN KINASE TNNI3K-RELATED"/>
    <property type="match status" value="1"/>
</dbReference>
<comment type="similarity">
    <text evidence="2">Belongs to the sirtuin family. Class I subfamily.</text>
</comment>
<dbReference type="InterPro" id="IPR011009">
    <property type="entry name" value="Kinase-like_dom_sf"/>
</dbReference>
<evidence type="ECO:0000256" key="2">
    <source>
        <dbReference type="ARBA" id="ARBA00006924"/>
    </source>
</evidence>
<dbReference type="GO" id="GO:0046872">
    <property type="term" value="F:metal ion binding"/>
    <property type="evidence" value="ECO:0007669"/>
    <property type="project" value="UniProtKB-KW"/>
</dbReference>
<gene>
    <name evidence="10" type="ORF">IW261DRAFT_1507536</name>
</gene>
<dbReference type="PRINTS" id="PR00109">
    <property type="entry name" value="TYRKINASE"/>
</dbReference>
<evidence type="ECO:0000256" key="7">
    <source>
        <dbReference type="SAM" id="SignalP"/>
    </source>
</evidence>
<protein>
    <submittedName>
        <fullName evidence="10">Kinase-like domain-containing protein</fullName>
    </submittedName>
</protein>
<evidence type="ECO:0000256" key="3">
    <source>
        <dbReference type="ARBA" id="ARBA00022679"/>
    </source>
</evidence>
<dbReference type="GO" id="GO:0005739">
    <property type="term" value="C:mitochondrion"/>
    <property type="evidence" value="ECO:0007669"/>
    <property type="project" value="UniProtKB-SubCell"/>
</dbReference>
<dbReference type="SMART" id="SM00220">
    <property type="entry name" value="S_TKc"/>
    <property type="match status" value="1"/>
</dbReference>
<dbReference type="InterPro" id="IPR051681">
    <property type="entry name" value="Ser/Thr_Kinases-Pseudokinases"/>
</dbReference>
<feature type="binding site" evidence="6">
    <location>
        <position position="672"/>
    </location>
    <ligand>
        <name>Zn(2+)</name>
        <dbReference type="ChEBI" id="CHEBI:29105"/>
    </ligand>
</feature>
<feature type="signal peptide" evidence="7">
    <location>
        <begin position="1"/>
        <end position="25"/>
    </location>
</feature>
<dbReference type="InterPro" id="IPR003000">
    <property type="entry name" value="Sirtuin"/>
</dbReference>
<accession>A0AA39NW15</accession>